<dbReference type="AlphaFoldDB" id="X1RFW9"/>
<name>X1RFW9_9ZZZZ</name>
<sequence length="56" mass="6157">MADLPDYYTQAQISEAEAASFKGGLDDNKSDTPVSRQIYFGTDTGILYVCIADGFW</sequence>
<dbReference type="EMBL" id="BARW01006695">
    <property type="protein sequence ID" value="GAI79508.1"/>
    <property type="molecule type" value="Genomic_DNA"/>
</dbReference>
<reference evidence="1" key="1">
    <citation type="journal article" date="2014" name="Front. Microbiol.">
        <title>High frequency of phylogenetically diverse reductive dehalogenase-homologous genes in deep subseafloor sedimentary metagenomes.</title>
        <authorList>
            <person name="Kawai M."/>
            <person name="Futagami T."/>
            <person name="Toyoda A."/>
            <person name="Takaki Y."/>
            <person name="Nishi S."/>
            <person name="Hori S."/>
            <person name="Arai W."/>
            <person name="Tsubouchi T."/>
            <person name="Morono Y."/>
            <person name="Uchiyama I."/>
            <person name="Ito T."/>
            <person name="Fujiyama A."/>
            <person name="Inagaki F."/>
            <person name="Takami H."/>
        </authorList>
    </citation>
    <scope>NUCLEOTIDE SEQUENCE</scope>
    <source>
        <strain evidence="1">Expedition CK06-06</strain>
    </source>
</reference>
<evidence type="ECO:0000313" key="1">
    <source>
        <dbReference type="EMBL" id="GAI79508.1"/>
    </source>
</evidence>
<accession>X1RFW9</accession>
<organism evidence="1">
    <name type="scientific">marine sediment metagenome</name>
    <dbReference type="NCBI Taxonomy" id="412755"/>
    <lineage>
        <taxon>unclassified sequences</taxon>
        <taxon>metagenomes</taxon>
        <taxon>ecological metagenomes</taxon>
    </lineage>
</organism>
<gene>
    <name evidence="1" type="ORF">S12H4_14063</name>
</gene>
<protein>
    <submittedName>
        <fullName evidence="1">Uncharacterized protein</fullName>
    </submittedName>
</protein>
<feature type="non-terminal residue" evidence="1">
    <location>
        <position position="56"/>
    </location>
</feature>
<comment type="caution">
    <text evidence="1">The sequence shown here is derived from an EMBL/GenBank/DDBJ whole genome shotgun (WGS) entry which is preliminary data.</text>
</comment>
<proteinExistence type="predicted"/>